<evidence type="ECO:0000313" key="1">
    <source>
        <dbReference type="EMBL" id="GAG25215.1"/>
    </source>
</evidence>
<name>X0W3S6_9ZZZZ</name>
<reference evidence="1" key="1">
    <citation type="journal article" date="2014" name="Front. Microbiol.">
        <title>High frequency of phylogenetically diverse reductive dehalogenase-homologous genes in deep subseafloor sedimentary metagenomes.</title>
        <authorList>
            <person name="Kawai M."/>
            <person name="Futagami T."/>
            <person name="Toyoda A."/>
            <person name="Takaki Y."/>
            <person name="Nishi S."/>
            <person name="Hori S."/>
            <person name="Arai W."/>
            <person name="Tsubouchi T."/>
            <person name="Morono Y."/>
            <person name="Uchiyama I."/>
            <person name="Ito T."/>
            <person name="Fujiyama A."/>
            <person name="Inagaki F."/>
            <person name="Takami H."/>
        </authorList>
    </citation>
    <scope>NUCLEOTIDE SEQUENCE</scope>
    <source>
        <strain evidence="1">Expedition CK06-06</strain>
    </source>
</reference>
<protein>
    <recommendedName>
        <fullName evidence="2">B12-binding domain-containing protein</fullName>
    </recommendedName>
</protein>
<comment type="caution">
    <text evidence="1">The sequence shown here is derived from an EMBL/GenBank/DDBJ whole genome shotgun (WGS) entry which is preliminary data.</text>
</comment>
<dbReference type="AlphaFoldDB" id="X0W3S6"/>
<sequence length="91" mass="10322">MKVLVANPPWPGPGYGARSDVRWPHKRSDKYIEYPIYLSYTAAVLHEAGFEVSFLDAVMDELSIAEFAQRVHDLNPRLALLETSTPSIEFE</sequence>
<feature type="non-terminal residue" evidence="1">
    <location>
        <position position="91"/>
    </location>
</feature>
<gene>
    <name evidence="1" type="ORF">S01H1_47904</name>
</gene>
<dbReference type="EMBL" id="BARS01030731">
    <property type="protein sequence ID" value="GAG25215.1"/>
    <property type="molecule type" value="Genomic_DNA"/>
</dbReference>
<organism evidence="1">
    <name type="scientific">marine sediment metagenome</name>
    <dbReference type="NCBI Taxonomy" id="412755"/>
    <lineage>
        <taxon>unclassified sequences</taxon>
        <taxon>metagenomes</taxon>
        <taxon>ecological metagenomes</taxon>
    </lineage>
</organism>
<accession>X0W3S6</accession>
<proteinExistence type="predicted"/>
<evidence type="ECO:0008006" key="2">
    <source>
        <dbReference type="Google" id="ProtNLM"/>
    </source>
</evidence>